<name>A0A7X8SNX1_9BACT</name>
<dbReference type="EMBL" id="JABAIL010000007">
    <property type="protein sequence ID" value="NLR93577.1"/>
    <property type="molecule type" value="Genomic_DNA"/>
</dbReference>
<keyword evidence="1 3" id="KW-0378">Hydrolase</keyword>
<dbReference type="InterPro" id="IPR050272">
    <property type="entry name" value="Isochorismatase-like_hydrls"/>
</dbReference>
<dbReference type="PANTHER" id="PTHR43540">
    <property type="entry name" value="PEROXYUREIDOACRYLATE/UREIDOACRYLATE AMIDOHYDROLASE-RELATED"/>
    <property type="match status" value="1"/>
</dbReference>
<accession>A0A7X8SNX1</accession>
<dbReference type="AlphaFoldDB" id="A0A7X8SNX1"/>
<proteinExistence type="predicted"/>
<dbReference type="InterPro" id="IPR036380">
    <property type="entry name" value="Isochorismatase-like_sf"/>
</dbReference>
<evidence type="ECO:0000259" key="2">
    <source>
        <dbReference type="Pfam" id="PF00857"/>
    </source>
</evidence>
<comment type="caution">
    <text evidence="3">The sequence shown here is derived from an EMBL/GenBank/DDBJ whole genome shotgun (WGS) entry which is preliminary data.</text>
</comment>
<dbReference type="CDD" id="cd00431">
    <property type="entry name" value="cysteine_hydrolases"/>
    <property type="match status" value="1"/>
</dbReference>
<evidence type="ECO:0000256" key="1">
    <source>
        <dbReference type="ARBA" id="ARBA00022801"/>
    </source>
</evidence>
<gene>
    <name evidence="3" type="ORF">HGP29_20430</name>
</gene>
<dbReference type="RefSeq" id="WP_168884292.1">
    <property type="nucleotide sequence ID" value="NZ_JABAIL010000007.1"/>
</dbReference>
<dbReference type="InterPro" id="IPR000868">
    <property type="entry name" value="Isochorismatase-like_dom"/>
</dbReference>
<dbReference type="Pfam" id="PF00857">
    <property type="entry name" value="Isochorismatase"/>
    <property type="match status" value="1"/>
</dbReference>
<protein>
    <submittedName>
        <fullName evidence="3">Cysteine hydrolase</fullName>
    </submittedName>
</protein>
<dbReference type="Gene3D" id="3.40.50.850">
    <property type="entry name" value="Isochorismatase-like"/>
    <property type="match status" value="1"/>
</dbReference>
<dbReference type="Proteomes" id="UP000585050">
    <property type="component" value="Unassembled WGS sequence"/>
</dbReference>
<reference evidence="3 4" key="1">
    <citation type="submission" date="2020-04" db="EMBL/GenBank/DDBJ databases">
        <title>Flammeovirga sp. SR4, a novel species isolated from seawater.</title>
        <authorList>
            <person name="Wang X."/>
        </authorList>
    </citation>
    <scope>NUCLEOTIDE SEQUENCE [LARGE SCALE GENOMIC DNA]</scope>
    <source>
        <strain evidence="3 4">SR4</strain>
    </source>
</reference>
<organism evidence="3 4">
    <name type="scientific">Flammeovirga agarivorans</name>
    <dbReference type="NCBI Taxonomy" id="2726742"/>
    <lineage>
        <taxon>Bacteria</taxon>
        <taxon>Pseudomonadati</taxon>
        <taxon>Bacteroidota</taxon>
        <taxon>Cytophagia</taxon>
        <taxon>Cytophagales</taxon>
        <taxon>Flammeovirgaceae</taxon>
        <taxon>Flammeovirga</taxon>
    </lineage>
</organism>
<sequence>MENPIEDMYEGQSVPELKRKKVGLISIDIQYHDAAIGYGFFKDAKREDHSYYFDRLDDVVFPTVNKLQELFRSEGLEVIHVRIEALTADGRDRSLEHKRIGCHVPKGSKAAEIMPQVAPKDDEIVLSKTASGVFNSTNLEYVLRNLGIDQLVTVGVLTNECIETAVRDGADKGFTMYIVDEGTAALTPELHESSMKVLNGVYGYRVSAEQIIDMVKNSK</sequence>
<dbReference type="PANTHER" id="PTHR43540:SF1">
    <property type="entry name" value="ISOCHORISMATASE HYDROLASE"/>
    <property type="match status" value="1"/>
</dbReference>
<dbReference type="GO" id="GO:0016787">
    <property type="term" value="F:hydrolase activity"/>
    <property type="evidence" value="ECO:0007669"/>
    <property type="project" value="UniProtKB-KW"/>
</dbReference>
<evidence type="ECO:0000313" key="3">
    <source>
        <dbReference type="EMBL" id="NLR93577.1"/>
    </source>
</evidence>
<evidence type="ECO:0000313" key="4">
    <source>
        <dbReference type="Proteomes" id="UP000585050"/>
    </source>
</evidence>
<keyword evidence="4" id="KW-1185">Reference proteome</keyword>
<feature type="domain" description="Isochorismatase-like" evidence="2">
    <location>
        <begin position="58"/>
        <end position="208"/>
    </location>
</feature>
<dbReference type="SUPFAM" id="SSF52499">
    <property type="entry name" value="Isochorismatase-like hydrolases"/>
    <property type="match status" value="1"/>
</dbReference>